<reference evidence="2" key="1">
    <citation type="journal article" date="2022" name="Mol. Ecol. Resour.">
        <title>The genomes of chicory, endive, great burdock and yacon provide insights into Asteraceae palaeo-polyploidization history and plant inulin production.</title>
        <authorList>
            <person name="Fan W."/>
            <person name="Wang S."/>
            <person name="Wang H."/>
            <person name="Wang A."/>
            <person name="Jiang F."/>
            <person name="Liu H."/>
            <person name="Zhao H."/>
            <person name="Xu D."/>
            <person name="Zhang Y."/>
        </authorList>
    </citation>
    <scope>NUCLEOTIDE SEQUENCE [LARGE SCALE GENOMIC DNA]</scope>
    <source>
        <strain evidence="2">cv. Punajuju</strain>
    </source>
</reference>
<reference evidence="1 2" key="2">
    <citation type="journal article" date="2022" name="Mol. Ecol. Resour.">
        <title>The genomes of chicory, endive, great burdock and yacon provide insights into Asteraceae paleo-polyploidization history and plant inulin production.</title>
        <authorList>
            <person name="Fan W."/>
            <person name="Wang S."/>
            <person name="Wang H."/>
            <person name="Wang A."/>
            <person name="Jiang F."/>
            <person name="Liu H."/>
            <person name="Zhao H."/>
            <person name="Xu D."/>
            <person name="Zhang Y."/>
        </authorList>
    </citation>
    <scope>NUCLEOTIDE SEQUENCE [LARGE SCALE GENOMIC DNA]</scope>
    <source>
        <strain evidence="2">cv. Punajuju</strain>
        <tissue evidence="1">Leaves</tissue>
    </source>
</reference>
<dbReference type="EMBL" id="CM042012">
    <property type="protein sequence ID" value="KAI3753997.1"/>
    <property type="molecule type" value="Genomic_DNA"/>
</dbReference>
<gene>
    <name evidence="1" type="ORF">L2E82_26076</name>
</gene>
<sequence>MLHEHSSCSYMANNMEAESGTDGAVVTFSSFTDEGDQRWLDGRIDLWFLKKDWCLVSDLVTDAMVGGGTDDGGKSGCRRW</sequence>
<proteinExistence type="predicted"/>
<accession>A0ACB9E5E2</accession>
<evidence type="ECO:0000313" key="1">
    <source>
        <dbReference type="EMBL" id="KAI3753997.1"/>
    </source>
</evidence>
<name>A0ACB9E5E2_CICIN</name>
<evidence type="ECO:0000313" key="2">
    <source>
        <dbReference type="Proteomes" id="UP001055811"/>
    </source>
</evidence>
<keyword evidence="2" id="KW-1185">Reference proteome</keyword>
<organism evidence="1 2">
    <name type="scientific">Cichorium intybus</name>
    <name type="common">Chicory</name>
    <dbReference type="NCBI Taxonomy" id="13427"/>
    <lineage>
        <taxon>Eukaryota</taxon>
        <taxon>Viridiplantae</taxon>
        <taxon>Streptophyta</taxon>
        <taxon>Embryophyta</taxon>
        <taxon>Tracheophyta</taxon>
        <taxon>Spermatophyta</taxon>
        <taxon>Magnoliopsida</taxon>
        <taxon>eudicotyledons</taxon>
        <taxon>Gunneridae</taxon>
        <taxon>Pentapetalae</taxon>
        <taxon>asterids</taxon>
        <taxon>campanulids</taxon>
        <taxon>Asterales</taxon>
        <taxon>Asteraceae</taxon>
        <taxon>Cichorioideae</taxon>
        <taxon>Cichorieae</taxon>
        <taxon>Cichoriinae</taxon>
        <taxon>Cichorium</taxon>
    </lineage>
</organism>
<protein>
    <submittedName>
        <fullName evidence="1">Uncharacterized protein</fullName>
    </submittedName>
</protein>
<comment type="caution">
    <text evidence="1">The sequence shown here is derived from an EMBL/GenBank/DDBJ whole genome shotgun (WGS) entry which is preliminary data.</text>
</comment>
<dbReference type="Proteomes" id="UP001055811">
    <property type="component" value="Linkage Group LG04"/>
</dbReference>